<dbReference type="InterPro" id="IPR001708">
    <property type="entry name" value="YidC/ALB3/OXA1/COX18"/>
</dbReference>
<evidence type="ECO:0000256" key="1">
    <source>
        <dbReference type="ARBA" id="ARBA00004651"/>
    </source>
</evidence>
<dbReference type="AlphaFoldDB" id="A0A2H0WLA6"/>
<dbReference type="GO" id="GO:0032977">
    <property type="term" value="F:membrane insertase activity"/>
    <property type="evidence" value="ECO:0007669"/>
    <property type="project" value="InterPro"/>
</dbReference>
<evidence type="ECO:0000313" key="13">
    <source>
        <dbReference type="Proteomes" id="UP000230353"/>
    </source>
</evidence>
<dbReference type="Pfam" id="PF02096">
    <property type="entry name" value="60KD_IMP"/>
    <property type="match status" value="1"/>
</dbReference>
<evidence type="ECO:0000256" key="4">
    <source>
        <dbReference type="ARBA" id="ARBA00022692"/>
    </source>
</evidence>
<keyword evidence="2" id="KW-0813">Transport</keyword>
<dbReference type="PANTHER" id="PTHR12428:SF65">
    <property type="entry name" value="CYTOCHROME C OXIDASE ASSEMBLY PROTEIN COX18, MITOCHONDRIAL"/>
    <property type="match status" value="1"/>
</dbReference>
<evidence type="ECO:0000256" key="9">
    <source>
        <dbReference type="RuleBase" id="RU003945"/>
    </source>
</evidence>
<comment type="subcellular location">
    <subcellularLocation>
        <location evidence="1">Cell membrane</location>
        <topology evidence="1">Multi-pass membrane protein</topology>
    </subcellularLocation>
    <subcellularLocation>
        <location evidence="9">Membrane</location>
        <topology evidence="9">Multi-pass membrane protein</topology>
    </subcellularLocation>
</comment>
<dbReference type="EMBL" id="PEZL01000028">
    <property type="protein sequence ID" value="PIS13410.1"/>
    <property type="molecule type" value="Genomic_DNA"/>
</dbReference>
<keyword evidence="6 10" id="KW-1133">Transmembrane helix</keyword>
<sequence length="252" mass="29103">MISAIFHTVLYKPLYNGLLFLTDVLPFNDVGFAIILLTLVVRFIIFPLSHRSIVTQKKMKEIEPEISKVKKKIKDKQQQAQEIMRLYREHGISPFSGFLMILVQLPIFIALFMLLRQGVLIEEGLFYSFVDIPEKINFIFLGLIDLSKASYVLSALAAASQFFQMKLTIPKIKKTESKERSFKNELQKSMSVQMKYVMPVFIFFIAQRFSSGMALYWTTSNVFAIVHEMVVARKAKKLKEKNDGNGRKKDKN</sequence>
<comment type="caution">
    <text evidence="12">The sequence shown here is derived from an EMBL/GenBank/DDBJ whole genome shotgun (WGS) entry which is preliminary data.</text>
</comment>
<evidence type="ECO:0000256" key="10">
    <source>
        <dbReference type="SAM" id="Phobius"/>
    </source>
</evidence>
<comment type="similarity">
    <text evidence="9">Belongs to the OXA1/ALB3/YidC family.</text>
</comment>
<evidence type="ECO:0000256" key="8">
    <source>
        <dbReference type="ARBA" id="ARBA00023186"/>
    </source>
</evidence>
<evidence type="ECO:0000256" key="6">
    <source>
        <dbReference type="ARBA" id="ARBA00022989"/>
    </source>
</evidence>
<evidence type="ECO:0000313" key="12">
    <source>
        <dbReference type="EMBL" id="PIS13410.1"/>
    </source>
</evidence>
<evidence type="ECO:0000256" key="3">
    <source>
        <dbReference type="ARBA" id="ARBA00022475"/>
    </source>
</evidence>
<evidence type="ECO:0000256" key="5">
    <source>
        <dbReference type="ARBA" id="ARBA00022927"/>
    </source>
</evidence>
<dbReference type="Proteomes" id="UP000230353">
    <property type="component" value="Unassembled WGS sequence"/>
</dbReference>
<evidence type="ECO:0000259" key="11">
    <source>
        <dbReference type="Pfam" id="PF02096"/>
    </source>
</evidence>
<accession>A0A2H0WLA6</accession>
<gene>
    <name evidence="12" type="ORF">COT67_01940</name>
</gene>
<keyword evidence="8" id="KW-0143">Chaperone</keyword>
<evidence type="ECO:0000256" key="7">
    <source>
        <dbReference type="ARBA" id="ARBA00023136"/>
    </source>
</evidence>
<keyword evidence="5" id="KW-0653">Protein transport</keyword>
<dbReference type="GO" id="GO:0051205">
    <property type="term" value="P:protein insertion into membrane"/>
    <property type="evidence" value="ECO:0007669"/>
    <property type="project" value="TreeGrafter"/>
</dbReference>
<feature type="transmembrane region" description="Helical" evidence="10">
    <location>
        <begin position="190"/>
        <end position="209"/>
    </location>
</feature>
<feature type="transmembrane region" description="Helical" evidence="10">
    <location>
        <begin position="95"/>
        <end position="115"/>
    </location>
</feature>
<name>A0A2H0WLA6_9BACT</name>
<proteinExistence type="inferred from homology"/>
<dbReference type="CDD" id="cd20070">
    <property type="entry name" value="5TM_YidC_Alb3"/>
    <property type="match status" value="1"/>
</dbReference>
<reference evidence="13" key="1">
    <citation type="submission" date="2017-09" db="EMBL/GenBank/DDBJ databases">
        <title>Depth-based differentiation of microbial function through sediment-hosted aquifers and enrichment of novel symbionts in the deep terrestrial subsurface.</title>
        <authorList>
            <person name="Probst A.J."/>
            <person name="Ladd B."/>
            <person name="Jarett J.K."/>
            <person name="Geller-Mcgrath D.E."/>
            <person name="Sieber C.M.K."/>
            <person name="Emerson J.B."/>
            <person name="Anantharaman K."/>
            <person name="Thomas B.C."/>
            <person name="Malmstrom R."/>
            <person name="Stieglmeier M."/>
            <person name="Klingl A."/>
            <person name="Woyke T."/>
            <person name="Ryan C.M."/>
            <person name="Banfield J.F."/>
        </authorList>
    </citation>
    <scope>NUCLEOTIDE SEQUENCE [LARGE SCALE GENOMIC DNA]</scope>
</reference>
<feature type="transmembrane region" description="Helical" evidence="10">
    <location>
        <begin position="30"/>
        <end position="49"/>
    </location>
</feature>
<keyword evidence="4 9" id="KW-0812">Transmembrane</keyword>
<organism evidence="12 13">
    <name type="scientific">Candidatus Tagabacteria bacterium CG09_land_8_20_14_0_10_41_14</name>
    <dbReference type="NCBI Taxonomy" id="1975021"/>
    <lineage>
        <taxon>Bacteria</taxon>
        <taxon>Candidatus Tagaibacteriota</taxon>
    </lineage>
</organism>
<keyword evidence="7 10" id="KW-0472">Membrane</keyword>
<dbReference type="InterPro" id="IPR047196">
    <property type="entry name" value="YidC_ALB_C"/>
</dbReference>
<evidence type="ECO:0000256" key="2">
    <source>
        <dbReference type="ARBA" id="ARBA00022448"/>
    </source>
</evidence>
<protein>
    <recommendedName>
        <fullName evidence="11">Membrane insertase YidC/Oxa/ALB C-terminal domain-containing protein</fullName>
    </recommendedName>
</protein>
<dbReference type="GO" id="GO:0005886">
    <property type="term" value="C:plasma membrane"/>
    <property type="evidence" value="ECO:0007669"/>
    <property type="project" value="UniProtKB-SubCell"/>
</dbReference>
<feature type="domain" description="Membrane insertase YidC/Oxa/ALB C-terminal" evidence="11">
    <location>
        <begin position="31"/>
        <end position="232"/>
    </location>
</feature>
<dbReference type="PANTHER" id="PTHR12428">
    <property type="entry name" value="OXA1"/>
    <property type="match status" value="1"/>
</dbReference>
<dbReference type="NCBIfam" id="TIGR03592">
    <property type="entry name" value="yidC_oxa1_cterm"/>
    <property type="match status" value="1"/>
</dbReference>
<dbReference type="GO" id="GO:0015031">
    <property type="term" value="P:protein transport"/>
    <property type="evidence" value="ECO:0007669"/>
    <property type="project" value="UniProtKB-KW"/>
</dbReference>
<keyword evidence="3" id="KW-1003">Cell membrane</keyword>
<dbReference type="InterPro" id="IPR028055">
    <property type="entry name" value="YidC/Oxa/ALB_C"/>
</dbReference>